<dbReference type="OrthoDB" id="9804309at2"/>
<reference evidence="5" key="2">
    <citation type="submission" date="2011-02" db="EMBL/GenBank/DDBJ databases">
        <title>The complete genome of Syntrophobotulus glycolicus DSM 8271.</title>
        <authorList>
            <person name="Lucas S."/>
            <person name="Copeland A."/>
            <person name="Lapidus A."/>
            <person name="Bruce D."/>
            <person name="Goodwin L."/>
            <person name="Pitluck S."/>
            <person name="Kyrpides N."/>
            <person name="Mavromatis K."/>
            <person name="Pagani I."/>
            <person name="Ivanova N."/>
            <person name="Mikhailova N."/>
            <person name="Chertkov O."/>
            <person name="Held B."/>
            <person name="Detter J.C."/>
            <person name="Tapia R."/>
            <person name="Han C."/>
            <person name="Land M."/>
            <person name="Hauser L."/>
            <person name="Markowitz V."/>
            <person name="Cheng J.-F."/>
            <person name="Hugenholtz P."/>
            <person name="Woyke T."/>
            <person name="Wu D."/>
            <person name="Spring S."/>
            <person name="Schroeder M."/>
            <person name="Brambilla E."/>
            <person name="Klenk H.-P."/>
            <person name="Eisen J.A."/>
        </authorList>
    </citation>
    <scope>NUCLEOTIDE SEQUENCE [LARGE SCALE GENOMIC DNA]</scope>
    <source>
        <strain evidence="5">DSM 8271 / FlGlyR</strain>
    </source>
</reference>
<proteinExistence type="inferred from homology"/>
<dbReference type="Gene3D" id="2.40.30.70">
    <property type="entry name" value="YaeB-like"/>
    <property type="match status" value="1"/>
</dbReference>
<dbReference type="AlphaFoldDB" id="F0T0Z8"/>
<dbReference type="RefSeq" id="WP_013626141.1">
    <property type="nucleotide sequence ID" value="NC_015172.1"/>
</dbReference>
<dbReference type="NCBIfam" id="TIGR00104">
    <property type="entry name" value="tRNA_TsaA"/>
    <property type="match status" value="1"/>
</dbReference>
<dbReference type="EMBL" id="CP002547">
    <property type="protein sequence ID" value="ADY57369.1"/>
    <property type="molecule type" value="Genomic_DNA"/>
</dbReference>
<evidence type="ECO:0000313" key="4">
    <source>
        <dbReference type="EMBL" id="ADY57369.1"/>
    </source>
</evidence>
<evidence type="ECO:0000256" key="1">
    <source>
        <dbReference type="ARBA" id="ARBA00022691"/>
    </source>
</evidence>
<protein>
    <submittedName>
        <fullName evidence="4">Uncharacterized protein family UPF0066</fullName>
    </submittedName>
</protein>
<dbReference type="PANTHER" id="PTHR12818:SF0">
    <property type="entry name" value="TRNA (ADENINE(37)-N6)-METHYLTRANSFERASE"/>
    <property type="match status" value="1"/>
</dbReference>
<dbReference type="STRING" id="645991.Sgly_3101"/>
<keyword evidence="5" id="KW-1185">Reference proteome</keyword>
<dbReference type="KEGG" id="sgy:Sgly_3101"/>
<dbReference type="InterPro" id="IPR036413">
    <property type="entry name" value="YaeB-like_sf"/>
</dbReference>
<dbReference type="InterPro" id="IPR023370">
    <property type="entry name" value="TrmO-like_N"/>
</dbReference>
<dbReference type="InterPro" id="IPR023368">
    <property type="entry name" value="UPF0066_cons_site"/>
</dbReference>
<sequence length="148" mass="16333">MELKPIGIIHSPYQETKDAPRQGRLSEAVSEIEIFSEYIDGLQGIEKATHLIVLYWGHLSKRDLLQTTTPFGPEVKGVFACRSPARPNPIAFCAADLVQRKGSTLLVRGVDAIDGSFLLDIKPYSSEIDSIEGAKIGWIPEKQRKGQA</sequence>
<dbReference type="InterPro" id="IPR040372">
    <property type="entry name" value="YaeB-like"/>
</dbReference>
<name>F0T0Z8_SYNGF</name>
<comment type="similarity">
    <text evidence="2">Belongs to the tRNA methyltransferase O family.</text>
</comment>
<keyword evidence="1" id="KW-0949">S-adenosyl-L-methionine</keyword>
<evidence type="ECO:0000256" key="2">
    <source>
        <dbReference type="ARBA" id="ARBA00033753"/>
    </source>
</evidence>
<feature type="domain" description="TsaA-like" evidence="3">
    <location>
        <begin position="3"/>
        <end position="133"/>
    </location>
</feature>
<evidence type="ECO:0000313" key="5">
    <source>
        <dbReference type="Proteomes" id="UP000007488"/>
    </source>
</evidence>
<dbReference type="HOGENOM" id="CLU_013458_2_0_9"/>
<gene>
    <name evidence="4" type="ordered locus">Sgly_3101</name>
</gene>
<dbReference type="PANTHER" id="PTHR12818">
    <property type="entry name" value="TRNA (ADENINE(37)-N6)-METHYLTRANSFERASE"/>
    <property type="match status" value="1"/>
</dbReference>
<dbReference type="Proteomes" id="UP000007488">
    <property type="component" value="Chromosome"/>
</dbReference>
<dbReference type="Pfam" id="PF01980">
    <property type="entry name" value="TrmO_N"/>
    <property type="match status" value="1"/>
</dbReference>
<dbReference type="InterPro" id="IPR036414">
    <property type="entry name" value="YaeB_N_sf"/>
</dbReference>
<reference evidence="4 5" key="1">
    <citation type="journal article" date="2011" name="Stand. Genomic Sci.">
        <title>Complete genome sequence of Syntrophobotulus glycolicus type strain (FlGlyR).</title>
        <authorList>
            <person name="Han C."/>
            <person name="Mwirichia R."/>
            <person name="Chertkov O."/>
            <person name="Held B."/>
            <person name="Lapidus A."/>
            <person name="Nolan M."/>
            <person name="Lucas S."/>
            <person name="Hammon N."/>
            <person name="Deshpande S."/>
            <person name="Cheng J.F."/>
            <person name="Tapia R."/>
            <person name="Goodwin L."/>
            <person name="Pitluck S."/>
            <person name="Huntemann M."/>
            <person name="Liolios K."/>
            <person name="Ivanova N."/>
            <person name="Pagani I."/>
            <person name="Mavromatis K."/>
            <person name="Ovchinikova G."/>
            <person name="Pati A."/>
            <person name="Chen A."/>
            <person name="Palaniappan K."/>
            <person name="Land M."/>
            <person name="Hauser L."/>
            <person name="Brambilla E.M."/>
            <person name="Rohde M."/>
            <person name="Spring S."/>
            <person name="Sikorski J."/>
            <person name="Goker M."/>
            <person name="Woyke T."/>
            <person name="Bristow J."/>
            <person name="Eisen J.A."/>
            <person name="Markowitz V."/>
            <person name="Hugenholtz P."/>
            <person name="Kyrpides N.C."/>
            <person name="Klenk H.P."/>
            <person name="Detter J.C."/>
        </authorList>
    </citation>
    <scope>NUCLEOTIDE SEQUENCE [LARGE SCALE GENOMIC DNA]</scope>
    <source>
        <strain evidence="5">DSM 8271 / FlGlyR</strain>
    </source>
</reference>
<dbReference type="SUPFAM" id="SSF118196">
    <property type="entry name" value="YaeB-like"/>
    <property type="match status" value="1"/>
</dbReference>
<dbReference type="CDD" id="cd09281">
    <property type="entry name" value="UPF0066"/>
    <property type="match status" value="1"/>
</dbReference>
<dbReference type="eggNOG" id="COG1720">
    <property type="taxonomic scope" value="Bacteria"/>
</dbReference>
<evidence type="ECO:0000259" key="3">
    <source>
        <dbReference type="PROSITE" id="PS51668"/>
    </source>
</evidence>
<dbReference type="PROSITE" id="PS51668">
    <property type="entry name" value="TSAA_2"/>
    <property type="match status" value="1"/>
</dbReference>
<dbReference type="PROSITE" id="PS01318">
    <property type="entry name" value="TSAA_1"/>
    <property type="match status" value="1"/>
</dbReference>
<accession>F0T0Z8</accession>
<organism evidence="4 5">
    <name type="scientific">Syntrophobotulus glycolicus (strain DSM 8271 / FlGlyR)</name>
    <dbReference type="NCBI Taxonomy" id="645991"/>
    <lineage>
        <taxon>Bacteria</taxon>
        <taxon>Bacillati</taxon>
        <taxon>Bacillota</taxon>
        <taxon>Clostridia</taxon>
        <taxon>Eubacteriales</taxon>
        <taxon>Desulfitobacteriaceae</taxon>
        <taxon>Syntrophobotulus</taxon>
    </lineage>
</organism>